<evidence type="ECO:0000259" key="1">
    <source>
        <dbReference type="Pfam" id="PF00561"/>
    </source>
</evidence>
<reference evidence="3" key="1">
    <citation type="journal article" date="2019" name="Int. J. Syst. Evol. Microbiol.">
        <title>The Global Catalogue of Microorganisms (GCM) 10K type strain sequencing project: providing services to taxonomists for standard genome sequencing and annotation.</title>
        <authorList>
            <consortium name="The Broad Institute Genomics Platform"/>
            <consortium name="The Broad Institute Genome Sequencing Center for Infectious Disease"/>
            <person name="Wu L."/>
            <person name="Ma J."/>
        </authorList>
    </citation>
    <scope>NUCLEOTIDE SEQUENCE [LARGE SCALE GENOMIC DNA]</scope>
    <source>
        <strain evidence="3">CGMCC 4.7237</strain>
    </source>
</reference>
<proteinExistence type="predicted"/>
<protein>
    <submittedName>
        <fullName evidence="2">Alpha/beta fold hydrolase</fullName>
    </submittedName>
</protein>
<dbReference type="PANTHER" id="PTHR43433">
    <property type="entry name" value="HYDROLASE, ALPHA/BETA FOLD FAMILY PROTEIN"/>
    <property type="match status" value="1"/>
</dbReference>
<dbReference type="InterPro" id="IPR050471">
    <property type="entry name" value="AB_hydrolase"/>
</dbReference>
<dbReference type="InterPro" id="IPR029058">
    <property type="entry name" value="AB_hydrolase_fold"/>
</dbReference>
<sequence>MTTISTPDGRLLDMAVSGPAGGTPMIFHHGTPGAVPPVRSMERAAHRRGLRFVTFSRPGYGSSTRLPGRAVVDAAADVEALLDHLGAPRCLVGGWSGGGPHALATAARLAERVAGVLSIAGVAPFGLPELDFMAGMGELNVVEFGRALDGEAALRPYLDKEAVGLRDADAAGLIAGMDTVLPEVDRAVLTRELAEDIAAGFSEGLRTGVDGWLDDDLAFVKPWGFSLDEITVPAFVWQGSEDLMVPFAHGQWLGPNIPGAVAHLEAGEGHLSVSVGSIDRMLDELAGVL</sequence>
<accession>A0ABV8HHQ7</accession>
<comment type="caution">
    <text evidence="2">The sequence shown here is derived from an EMBL/GenBank/DDBJ whole genome shotgun (WGS) entry which is preliminary data.</text>
</comment>
<dbReference type="InterPro" id="IPR000073">
    <property type="entry name" value="AB_hydrolase_1"/>
</dbReference>
<gene>
    <name evidence="2" type="ORF">ACFO3J_08990</name>
</gene>
<dbReference type="SUPFAM" id="SSF53474">
    <property type="entry name" value="alpha/beta-Hydrolases"/>
    <property type="match status" value="1"/>
</dbReference>
<keyword evidence="2" id="KW-0378">Hydrolase</keyword>
<dbReference type="PANTHER" id="PTHR43433:SF5">
    <property type="entry name" value="AB HYDROLASE-1 DOMAIN-CONTAINING PROTEIN"/>
    <property type="match status" value="1"/>
</dbReference>
<dbReference type="GO" id="GO:0016787">
    <property type="term" value="F:hydrolase activity"/>
    <property type="evidence" value="ECO:0007669"/>
    <property type="project" value="UniProtKB-KW"/>
</dbReference>
<dbReference type="Proteomes" id="UP001595765">
    <property type="component" value="Unassembled WGS sequence"/>
</dbReference>
<dbReference type="Pfam" id="PF00561">
    <property type="entry name" value="Abhydrolase_1"/>
    <property type="match status" value="1"/>
</dbReference>
<name>A0ABV8HHQ7_9ACTN</name>
<keyword evidence="3" id="KW-1185">Reference proteome</keyword>
<dbReference type="EMBL" id="JBHSBB010000008">
    <property type="protein sequence ID" value="MFC4031612.1"/>
    <property type="molecule type" value="Genomic_DNA"/>
</dbReference>
<feature type="domain" description="AB hydrolase-1" evidence="1">
    <location>
        <begin position="24"/>
        <end position="251"/>
    </location>
</feature>
<evidence type="ECO:0000313" key="3">
    <source>
        <dbReference type="Proteomes" id="UP001595765"/>
    </source>
</evidence>
<organism evidence="2 3">
    <name type="scientific">Streptomyces polygonati</name>
    <dbReference type="NCBI Taxonomy" id="1617087"/>
    <lineage>
        <taxon>Bacteria</taxon>
        <taxon>Bacillati</taxon>
        <taxon>Actinomycetota</taxon>
        <taxon>Actinomycetes</taxon>
        <taxon>Kitasatosporales</taxon>
        <taxon>Streptomycetaceae</taxon>
        <taxon>Streptomyces</taxon>
    </lineage>
</organism>
<dbReference type="Gene3D" id="3.40.50.1820">
    <property type="entry name" value="alpha/beta hydrolase"/>
    <property type="match status" value="1"/>
</dbReference>
<evidence type="ECO:0000313" key="2">
    <source>
        <dbReference type="EMBL" id="MFC4031612.1"/>
    </source>
</evidence>
<dbReference type="RefSeq" id="WP_386427894.1">
    <property type="nucleotide sequence ID" value="NZ_JBHSBB010000008.1"/>
</dbReference>